<proteinExistence type="predicted"/>
<dbReference type="Pfam" id="PF24034">
    <property type="entry name" value="DUF7343"/>
    <property type="match status" value="1"/>
</dbReference>
<keyword evidence="5" id="KW-1185">Reference proteome</keyword>
<dbReference type="InterPro" id="IPR036390">
    <property type="entry name" value="WH_DNA-bd_sf"/>
</dbReference>
<evidence type="ECO:0000256" key="1">
    <source>
        <dbReference type="SAM" id="MobiDB-lite"/>
    </source>
</evidence>
<feature type="region of interest" description="Disordered" evidence="1">
    <location>
        <begin position="39"/>
        <end position="103"/>
    </location>
</feature>
<name>A0AAP2Z1A5_9EURY</name>
<dbReference type="InterPro" id="IPR036388">
    <property type="entry name" value="WH-like_DNA-bd_sf"/>
</dbReference>
<dbReference type="RefSeq" id="WP_338004469.1">
    <property type="nucleotide sequence ID" value="NZ_JAOPKA010000009.1"/>
</dbReference>
<dbReference type="Proteomes" id="UP001321018">
    <property type="component" value="Unassembled WGS sequence"/>
</dbReference>
<comment type="caution">
    <text evidence="3">The sequence shown here is derived from an EMBL/GenBank/DDBJ whole genome shotgun (WGS) entry which is preliminary data.</text>
</comment>
<evidence type="ECO:0000313" key="4">
    <source>
        <dbReference type="EMBL" id="MCU4974129.1"/>
    </source>
</evidence>
<dbReference type="Proteomes" id="UP001320972">
    <property type="component" value="Unassembled WGS sequence"/>
</dbReference>
<reference evidence="3 5" key="1">
    <citation type="submission" date="2022-09" db="EMBL/GenBank/DDBJ databases">
        <title>Enrichment on poylsaccharides allowed isolation of novel metabolic and taxonomic groups of Haloarchaea.</title>
        <authorList>
            <person name="Sorokin D.Y."/>
            <person name="Elcheninov A.G."/>
            <person name="Khizhniak T.V."/>
            <person name="Kolganova T.V."/>
            <person name="Kublanov I.V."/>
        </authorList>
    </citation>
    <scope>NUCLEOTIDE SEQUENCE</scope>
    <source>
        <strain evidence="4 5">AArc-m2/3/4</strain>
        <strain evidence="3">AArc-xg1-1</strain>
    </source>
</reference>
<dbReference type="InterPro" id="IPR055767">
    <property type="entry name" value="DUF7343"/>
</dbReference>
<evidence type="ECO:0000259" key="2">
    <source>
        <dbReference type="Pfam" id="PF24034"/>
    </source>
</evidence>
<evidence type="ECO:0000313" key="6">
    <source>
        <dbReference type="Proteomes" id="UP001321018"/>
    </source>
</evidence>
<feature type="domain" description="DUF7343" evidence="2">
    <location>
        <begin position="113"/>
        <end position="173"/>
    </location>
</feature>
<evidence type="ECO:0000313" key="5">
    <source>
        <dbReference type="Proteomes" id="UP001320972"/>
    </source>
</evidence>
<evidence type="ECO:0000313" key="3">
    <source>
        <dbReference type="EMBL" id="MCU4742648.1"/>
    </source>
</evidence>
<sequence>MPSAGATWELVLVTLLFVLLAVLFALRLWAALSRASTDGRSQIGTRSETDRTETASTKQTGRYTRSASSPGANPTRHELSAELQSDLGSGFDTDADSDFDPRSIPRDVLAESLSDEDRVLRMLAANDGRLRQQVIVERTDWSKSKVSRLLSKMNEKGSIEKISVGRENVITFPSNDPEDEPLEETR</sequence>
<organism evidence="3 6">
    <name type="scientific">Natronoglomus mannanivorans</name>
    <dbReference type="NCBI Taxonomy" id="2979990"/>
    <lineage>
        <taxon>Archaea</taxon>
        <taxon>Methanobacteriati</taxon>
        <taxon>Methanobacteriota</taxon>
        <taxon>Stenosarchaea group</taxon>
        <taxon>Halobacteria</taxon>
        <taxon>Halobacteriales</taxon>
        <taxon>Natrialbaceae</taxon>
        <taxon>Natronoglomus</taxon>
    </lineage>
</organism>
<dbReference type="SUPFAM" id="SSF46785">
    <property type="entry name" value="Winged helix' DNA-binding domain"/>
    <property type="match status" value="1"/>
</dbReference>
<dbReference type="AlphaFoldDB" id="A0AAP2Z1A5"/>
<protein>
    <submittedName>
        <fullName evidence="3">MarR family transcriptional regulator</fullName>
    </submittedName>
</protein>
<accession>A0AAP2Z1A5</accession>
<dbReference type="EMBL" id="JAOPKA010000009">
    <property type="protein sequence ID" value="MCU4742648.1"/>
    <property type="molecule type" value="Genomic_DNA"/>
</dbReference>
<feature type="compositionally biased region" description="Polar residues" evidence="1">
    <location>
        <begin position="54"/>
        <end position="72"/>
    </location>
</feature>
<gene>
    <name evidence="4" type="ORF">OB955_15475</name>
    <name evidence="3" type="ORF">OB960_14725</name>
</gene>
<dbReference type="Gene3D" id="1.10.10.10">
    <property type="entry name" value="Winged helix-like DNA-binding domain superfamily/Winged helix DNA-binding domain"/>
    <property type="match status" value="1"/>
</dbReference>
<dbReference type="EMBL" id="JAOPKB010000010">
    <property type="protein sequence ID" value="MCU4974129.1"/>
    <property type="molecule type" value="Genomic_DNA"/>
</dbReference>